<evidence type="ECO:0000313" key="2">
    <source>
        <dbReference type="EMBL" id="CAF2744358.1"/>
    </source>
</evidence>
<name>A0A817FC38_LEPSM</name>
<dbReference type="EMBL" id="CAJNVT010000065">
    <property type="protein sequence ID" value="CAF2744358.1"/>
    <property type="molecule type" value="Genomic_DNA"/>
</dbReference>
<accession>A0A817FC38</accession>
<feature type="compositionally biased region" description="Polar residues" evidence="1">
    <location>
        <begin position="324"/>
        <end position="350"/>
    </location>
</feature>
<comment type="caution">
    <text evidence="2">The sequence shown here is derived from an EMBL/GenBank/DDBJ whole genome shotgun (WGS) entry which is preliminary data.</text>
</comment>
<gene>
    <name evidence="2" type="ORF">LSAA_208</name>
</gene>
<organism evidence="2 3">
    <name type="scientific">Lepeophtheirus salmonis</name>
    <name type="common">Salmon louse</name>
    <name type="synonym">Caligus salmonis</name>
    <dbReference type="NCBI Taxonomy" id="72036"/>
    <lineage>
        <taxon>Eukaryota</taxon>
        <taxon>Metazoa</taxon>
        <taxon>Ecdysozoa</taxon>
        <taxon>Arthropoda</taxon>
        <taxon>Crustacea</taxon>
        <taxon>Multicrustacea</taxon>
        <taxon>Hexanauplia</taxon>
        <taxon>Copepoda</taxon>
        <taxon>Siphonostomatoida</taxon>
        <taxon>Caligidae</taxon>
        <taxon>Lepeophtheirus</taxon>
    </lineage>
</organism>
<reference evidence="2" key="1">
    <citation type="submission" date="2021-02" db="EMBL/GenBank/DDBJ databases">
        <authorList>
            <person name="Bekaert M."/>
        </authorList>
    </citation>
    <scope>NUCLEOTIDE SEQUENCE</scope>
    <source>
        <strain evidence="2">IoA-00</strain>
    </source>
</reference>
<keyword evidence="3" id="KW-1185">Reference proteome</keyword>
<feature type="region of interest" description="Disordered" evidence="1">
    <location>
        <begin position="320"/>
        <end position="353"/>
    </location>
</feature>
<evidence type="ECO:0000313" key="3">
    <source>
        <dbReference type="Proteomes" id="UP000675881"/>
    </source>
</evidence>
<evidence type="ECO:0000256" key="1">
    <source>
        <dbReference type="SAM" id="MobiDB-lite"/>
    </source>
</evidence>
<dbReference type="Proteomes" id="UP000675881">
    <property type="component" value="Unassembled WGS sequence"/>
</dbReference>
<sequence length="551" mass="62755">MTLGESFPWSDYDSGKQMDQMERIHSFKGYSEEGRVKRGGKMVFSADTTCSMLGELHVLQFEERGLQMVFQKKPWFYTLILRSSNGQEIFHIYKVIVIESTSGLTMGDVQSVISNIYLRVIILNAQEFGKYLPDEKQMNYTPLIILISYQEHGYSYKIKTLNFVLSNTKLIKNDDTQLIKYNEVGSQSEIKLSTNNLFLLDEPSSLTKSFCHSTNHVIMSLPLFSCASVAYLEYMSQHRCSLATCLHLLKGHEHNGVRQIHLCFHEETSTAASSHSKEHNVLFSYEIGFSNLLPQHAEATSDNSSPNSFGLYASAQPLADQKNRNPSYNSGLSSRKTVRGPSSNSGNKKQGQIMVPGISKSNLDFFDEDNEDAPSSPPYFDINTKILDEYKISTQDKIERFFQLVKVPLNYSVDKIVSLTVRNTMTTMQHRGVLRMYRAGKPSWIARPIGKLWGATVCKMHGVLLTRGRMSKQKRLRNLWHLSDRLRKTNLAPKKQNKKILIAVTIHEYTLCFTNQGASVTNAKTLLRIKNIRQSNGRKGKFNKYPQDYNV</sequence>
<dbReference type="AlphaFoldDB" id="A0A817FC38"/>
<proteinExistence type="predicted"/>
<protein>
    <submittedName>
        <fullName evidence="2">(salmon louse) hypothetical protein</fullName>
    </submittedName>
</protein>